<dbReference type="AlphaFoldDB" id="A0AA38X7R3"/>
<comment type="caution">
    <text evidence="2">The sequence shown here is derived from an EMBL/GenBank/DDBJ whole genome shotgun (WGS) entry which is preliminary data.</text>
</comment>
<feature type="compositionally biased region" description="Basic and acidic residues" evidence="1">
    <location>
        <begin position="147"/>
        <end position="167"/>
    </location>
</feature>
<reference evidence="2" key="1">
    <citation type="submission" date="2022-10" db="EMBL/GenBank/DDBJ databases">
        <title>Culturing micro-colonial fungi from biological soil crusts in the Mojave desert and describing Neophaeococcomyces mojavensis, and introducing the new genera and species Taxawa tesnikishii.</title>
        <authorList>
            <person name="Kurbessoian T."/>
            <person name="Stajich J.E."/>
        </authorList>
    </citation>
    <scope>NUCLEOTIDE SEQUENCE</scope>
    <source>
        <strain evidence="2">TK_41</strain>
    </source>
</reference>
<name>A0AA38X7R3_9EURO</name>
<sequence length="225" mass="25711">MVTQAIETGARPSNSRNNTFFNKLAYVVGLGCCMSERHVKPVTTQHTPTPLEEIKAADMNWSTSTLGIETDLNLRPEAIHSDSNMPDTRDFPLSSFEFYPPPPTSPPRAARPQSRPRREPRRGTESPVITITDHDIATGTTPSTGECQREREERKLKKDKKNRDRKNTSTSKVQAWSQIDPMYGMYQQERERRSERQNQSQSQSQTPYSNIRAFDFMSYGGWIVI</sequence>
<keyword evidence="3" id="KW-1185">Reference proteome</keyword>
<proteinExistence type="predicted"/>
<accession>A0AA38X7R3</accession>
<protein>
    <submittedName>
        <fullName evidence="2">Uncharacterized protein</fullName>
    </submittedName>
</protein>
<feature type="compositionally biased region" description="Polar residues" evidence="1">
    <location>
        <begin position="168"/>
        <end position="177"/>
    </location>
</feature>
<evidence type="ECO:0000313" key="2">
    <source>
        <dbReference type="EMBL" id="KAJ9608422.1"/>
    </source>
</evidence>
<evidence type="ECO:0000313" key="3">
    <source>
        <dbReference type="Proteomes" id="UP001172673"/>
    </source>
</evidence>
<organism evidence="2 3">
    <name type="scientific">Cladophialophora chaetospira</name>
    <dbReference type="NCBI Taxonomy" id="386627"/>
    <lineage>
        <taxon>Eukaryota</taxon>
        <taxon>Fungi</taxon>
        <taxon>Dikarya</taxon>
        <taxon>Ascomycota</taxon>
        <taxon>Pezizomycotina</taxon>
        <taxon>Eurotiomycetes</taxon>
        <taxon>Chaetothyriomycetidae</taxon>
        <taxon>Chaetothyriales</taxon>
        <taxon>Herpotrichiellaceae</taxon>
        <taxon>Cladophialophora</taxon>
    </lineage>
</organism>
<dbReference type="EMBL" id="JAPDRK010000010">
    <property type="protein sequence ID" value="KAJ9608422.1"/>
    <property type="molecule type" value="Genomic_DNA"/>
</dbReference>
<feature type="region of interest" description="Disordered" evidence="1">
    <location>
        <begin position="78"/>
        <end position="208"/>
    </location>
</feature>
<gene>
    <name evidence="2" type="ORF">H2200_007410</name>
</gene>
<evidence type="ECO:0000256" key="1">
    <source>
        <dbReference type="SAM" id="MobiDB-lite"/>
    </source>
</evidence>
<dbReference type="Proteomes" id="UP001172673">
    <property type="component" value="Unassembled WGS sequence"/>
</dbReference>